<dbReference type="GO" id="GO:0046527">
    <property type="term" value="F:glucosyltransferase activity"/>
    <property type="evidence" value="ECO:0007669"/>
    <property type="project" value="TreeGrafter"/>
</dbReference>
<gene>
    <name evidence="1" type="ORF">RIF29_23521</name>
</gene>
<organism evidence="1 2">
    <name type="scientific">Crotalaria pallida</name>
    <name type="common">Smooth rattlebox</name>
    <name type="synonym">Crotalaria striata</name>
    <dbReference type="NCBI Taxonomy" id="3830"/>
    <lineage>
        <taxon>Eukaryota</taxon>
        <taxon>Viridiplantae</taxon>
        <taxon>Streptophyta</taxon>
        <taxon>Embryophyta</taxon>
        <taxon>Tracheophyta</taxon>
        <taxon>Spermatophyta</taxon>
        <taxon>Magnoliopsida</taxon>
        <taxon>eudicotyledons</taxon>
        <taxon>Gunneridae</taxon>
        <taxon>Pentapetalae</taxon>
        <taxon>rosids</taxon>
        <taxon>fabids</taxon>
        <taxon>Fabales</taxon>
        <taxon>Fabaceae</taxon>
        <taxon>Papilionoideae</taxon>
        <taxon>50 kb inversion clade</taxon>
        <taxon>genistoids sensu lato</taxon>
        <taxon>core genistoids</taxon>
        <taxon>Crotalarieae</taxon>
        <taxon>Crotalaria</taxon>
    </lineage>
</organism>
<evidence type="ECO:0000313" key="1">
    <source>
        <dbReference type="EMBL" id="KAK7270410.1"/>
    </source>
</evidence>
<dbReference type="GO" id="GO:0005886">
    <property type="term" value="C:plasma membrane"/>
    <property type="evidence" value="ECO:0007669"/>
    <property type="project" value="TreeGrafter"/>
</dbReference>
<comment type="caution">
    <text evidence="1">The sequence shown here is derived from an EMBL/GenBank/DDBJ whole genome shotgun (WGS) entry which is preliminary data.</text>
</comment>
<evidence type="ECO:0000313" key="2">
    <source>
        <dbReference type="Proteomes" id="UP001372338"/>
    </source>
</evidence>
<sequence>MAISLVFKPYTISLSSFLELLWTPFTFLYPTGALDHQLFSFAYQITLHPKSLEKNKFDAALFSPVWNEIIRNLREEDNITNFETELLLMPRNSGDLPLVQWPLFLLASKIILAKDIAAESRDTQDEL</sequence>
<keyword evidence="2" id="KW-1185">Reference proteome</keyword>
<dbReference type="AlphaFoldDB" id="A0AAN9F8C3"/>
<dbReference type="PANTHER" id="PTHR12741">
    <property type="entry name" value="LYST-INTERACTING PROTEIN LIP5 DOPAMINE RESPONSIVE PROTEIN DRG-1"/>
    <property type="match status" value="1"/>
</dbReference>
<dbReference type="EMBL" id="JAYWIO010000004">
    <property type="protein sequence ID" value="KAK7270410.1"/>
    <property type="molecule type" value="Genomic_DNA"/>
</dbReference>
<proteinExistence type="predicted"/>
<reference evidence="1 2" key="1">
    <citation type="submission" date="2024-01" db="EMBL/GenBank/DDBJ databases">
        <title>The genomes of 5 underutilized Papilionoideae crops provide insights into root nodulation and disease resistanc.</title>
        <authorList>
            <person name="Yuan L."/>
        </authorList>
    </citation>
    <scope>NUCLEOTIDE SEQUENCE [LARGE SCALE GENOMIC DNA]</scope>
    <source>
        <strain evidence="1">ZHUSHIDOU_FW_LH</strain>
        <tissue evidence="1">Leaf</tissue>
    </source>
</reference>
<accession>A0AAN9F8C3</accession>
<dbReference type="PANTHER" id="PTHR12741:SF47">
    <property type="entry name" value="CALLOSE SYNTHASE 9"/>
    <property type="match status" value="1"/>
</dbReference>
<protein>
    <submittedName>
        <fullName evidence="1">Uncharacterized protein</fullName>
    </submittedName>
</protein>
<name>A0AAN9F8C3_CROPI</name>
<dbReference type="Proteomes" id="UP001372338">
    <property type="component" value="Unassembled WGS sequence"/>
</dbReference>